<name>A0ACC1XXV9_MELAZ</name>
<reference evidence="1 2" key="1">
    <citation type="journal article" date="2023" name="Science">
        <title>Complex scaffold remodeling in plant triterpene biosynthesis.</title>
        <authorList>
            <person name="De La Pena R."/>
            <person name="Hodgson H."/>
            <person name="Liu J.C."/>
            <person name="Stephenson M.J."/>
            <person name="Martin A.C."/>
            <person name="Owen C."/>
            <person name="Harkess A."/>
            <person name="Leebens-Mack J."/>
            <person name="Jimenez L.E."/>
            <person name="Osbourn A."/>
            <person name="Sattely E.S."/>
        </authorList>
    </citation>
    <scope>NUCLEOTIDE SEQUENCE [LARGE SCALE GENOMIC DNA]</scope>
    <source>
        <strain evidence="2">cv. JPN11</strain>
        <tissue evidence="1">Leaf</tissue>
    </source>
</reference>
<accession>A0ACC1XXV9</accession>
<organism evidence="1 2">
    <name type="scientific">Melia azedarach</name>
    <name type="common">Chinaberry tree</name>
    <dbReference type="NCBI Taxonomy" id="155640"/>
    <lineage>
        <taxon>Eukaryota</taxon>
        <taxon>Viridiplantae</taxon>
        <taxon>Streptophyta</taxon>
        <taxon>Embryophyta</taxon>
        <taxon>Tracheophyta</taxon>
        <taxon>Spermatophyta</taxon>
        <taxon>Magnoliopsida</taxon>
        <taxon>eudicotyledons</taxon>
        <taxon>Gunneridae</taxon>
        <taxon>Pentapetalae</taxon>
        <taxon>rosids</taxon>
        <taxon>malvids</taxon>
        <taxon>Sapindales</taxon>
        <taxon>Meliaceae</taxon>
        <taxon>Melia</taxon>
    </lineage>
</organism>
<protein>
    <submittedName>
        <fullName evidence="1">RING-H2 finger protein ATL18-like</fullName>
    </submittedName>
</protein>
<evidence type="ECO:0000313" key="2">
    <source>
        <dbReference type="Proteomes" id="UP001164539"/>
    </source>
</evidence>
<comment type="caution">
    <text evidence="1">The sequence shown here is derived from an EMBL/GenBank/DDBJ whole genome shotgun (WGS) entry which is preliminary data.</text>
</comment>
<keyword evidence="2" id="KW-1185">Reference proteome</keyword>
<gene>
    <name evidence="1" type="ORF">OWV82_010900</name>
</gene>
<evidence type="ECO:0000313" key="1">
    <source>
        <dbReference type="EMBL" id="KAJ4715793.1"/>
    </source>
</evidence>
<sequence>MICLVHSESSISTAVIAFFICVMMSLLELKRGILRMLSFIFLKYQAEESSQIAAYLSTSRFEDLDKYCSSGSGNKVEEMCSICLMEFEKEDVVSRLIRCGHVFHRDCIERWLDCYQFTCPLCRSFFLINVKSCHAKCDNYISHTQLQLQFSYI</sequence>
<dbReference type="Proteomes" id="UP001164539">
    <property type="component" value="Chromosome 6"/>
</dbReference>
<proteinExistence type="predicted"/>
<dbReference type="EMBL" id="CM051399">
    <property type="protein sequence ID" value="KAJ4715793.1"/>
    <property type="molecule type" value="Genomic_DNA"/>
</dbReference>